<feature type="region of interest" description="Disordered" evidence="7">
    <location>
        <begin position="121"/>
        <end position="148"/>
    </location>
</feature>
<dbReference type="InterPro" id="IPR013083">
    <property type="entry name" value="Znf_RING/FYVE/PHD"/>
</dbReference>
<dbReference type="InterPro" id="IPR028941">
    <property type="entry name" value="WHIM2_dom"/>
</dbReference>
<dbReference type="GO" id="GO:0006357">
    <property type="term" value="P:regulation of transcription by RNA polymerase II"/>
    <property type="evidence" value="ECO:0007669"/>
    <property type="project" value="InterPro"/>
</dbReference>
<feature type="compositionally biased region" description="Low complexity" evidence="7">
    <location>
        <begin position="130"/>
        <end position="142"/>
    </location>
</feature>
<dbReference type="Pfam" id="PF15612">
    <property type="entry name" value="WHIM1"/>
    <property type="match status" value="1"/>
</dbReference>
<dbReference type="PROSITE" id="PS50827">
    <property type="entry name" value="DDT"/>
    <property type="match status" value="1"/>
</dbReference>
<keyword evidence="11" id="KW-1185">Reference proteome</keyword>
<dbReference type="InterPro" id="IPR019787">
    <property type="entry name" value="Znf_PHD-finger"/>
</dbReference>
<evidence type="ECO:0000256" key="2">
    <source>
        <dbReference type="ARBA" id="ARBA00022723"/>
    </source>
</evidence>
<feature type="domain" description="DDT" evidence="9">
    <location>
        <begin position="178"/>
        <end position="238"/>
    </location>
</feature>
<proteinExistence type="predicted"/>
<dbReference type="CDD" id="cd15559">
    <property type="entry name" value="PHD1_BPTF"/>
    <property type="match status" value="1"/>
</dbReference>
<dbReference type="GO" id="GO:0000978">
    <property type="term" value="F:RNA polymerase II cis-regulatory region sequence-specific DNA binding"/>
    <property type="evidence" value="ECO:0007669"/>
    <property type="project" value="TreeGrafter"/>
</dbReference>
<evidence type="ECO:0000256" key="4">
    <source>
        <dbReference type="ARBA" id="ARBA00022833"/>
    </source>
</evidence>
<organism evidence="10 11">
    <name type="scientific">Halocaridina rubra</name>
    <name type="common">Hawaiian red shrimp</name>
    <dbReference type="NCBI Taxonomy" id="373956"/>
    <lineage>
        <taxon>Eukaryota</taxon>
        <taxon>Metazoa</taxon>
        <taxon>Ecdysozoa</taxon>
        <taxon>Arthropoda</taxon>
        <taxon>Crustacea</taxon>
        <taxon>Multicrustacea</taxon>
        <taxon>Malacostraca</taxon>
        <taxon>Eumalacostraca</taxon>
        <taxon>Eucarida</taxon>
        <taxon>Decapoda</taxon>
        <taxon>Pleocyemata</taxon>
        <taxon>Caridea</taxon>
        <taxon>Atyoidea</taxon>
        <taxon>Atyidae</taxon>
        <taxon>Halocaridina</taxon>
    </lineage>
</organism>
<dbReference type="InterPro" id="IPR001965">
    <property type="entry name" value="Znf_PHD"/>
</dbReference>
<protein>
    <recommendedName>
        <fullName evidence="12">Nucleosome-remodeling factor subunit BPTF</fullName>
    </recommendedName>
</protein>
<name>A0AAN8XAU0_HALRR</name>
<dbReference type="InterPro" id="IPR028942">
    <property type="entry name" value="WHIM1_dom"/>
</dbReference>
<evidence type="ECO:0000256" key="3">
    <source>
        <dbReference type="ARBA" id="ARBA00022771"/>
    </source>
</evidence>
<dbReference type="InterPro" id="IPR011011">
    <property type="entry name" value="Znf_FYVE_PHD"/>
</dbReference>
<dbReference type="InterPro" id="IPR038028">
    <property type="entry name" value="BPTF"/>
</dbReference>
<dbReference type="EMBL" id="JAXCGZ010007549">
    <property type="protein sequence ID" value="KAK7079316.1"/>
    <property type="molecule type" value="Genomic_DNA"/>
</dbReference>
<evidence type="ECO:0000259" key="9">
    <source>
        <dbReference type="PROSITE" id="PS50827"/>
    </source>
</evidence>
<evidence type="ECO:0000256" key="6">
    <source>
        <dbReference type="PROSITE-ProRule" id="PRU00146"/>
    </source>
</evidence>
<dbReference type="PROSITE" id="PS01359">
    <property type="entry name" value="ZF_PHD_1"/>
    <property type="match status" value="1"/>
</dbReference>
<dbReference type="PANTHER" id="PTHR45975">
    <property type="entry name" value="NUCLEOSOME-REMODELING FACTOR SUBUNIT BPTF"/>
    <property type="match status" value="1"/>
</dbReference>
<feature type="compositionally biased region" description="Basic and acidic residues" evidence="7">
    <location>
        <begin position="570"/>
        <end position="592"/>
    </location>
</feature>
<dbReference type="InterPro" id="IPR018501">
    <property type="entry name" value="DDT_dom"/>
</dbReference>
<dbReference type="Pfam" id="PF15613">
    <property type="entry name" value="WSD"/>
    <property type="match status" value="1"/>
</dbReference>
<feature type="compositionally biased region" description="Basic and acidic residues" evidence="7">
    <location>
        <begin position="524"/>
        <end position="543"/>
    </location>
</feature>
<dbReference type="PANTHER" id="PTHR45975:SF2">
    <property type="entry name" value="NUCLEOSOME-REMODELING FACTOR SUBUNIT BPTF"/>
    <property type="match status" value="1"/>
</dbReference>
<dbReference type="Gene3D" id="3.30.40.10">
    <property type="entry name" value="Zinc/RING finger domain, C3HC4 (zinc finger)"/>
    <property type="match status" value="1"/>
</dbReference>
<feature type="compositionally biased region" description="Basic residues" evidence="7">
    <location>
        <begin position="1"/>
        <end position="11"/>
    </location>
</feature>
<evidence type="ECO:0000259" key="8">
    <source>
        <dbReference type="PROSITE" id="PS50016"/>
    </source>
</evidence>
<dbReference type="PROSITE" id="PS50016">
    <property type="entry name" value="ZF_PHD_2"/>
    <property type="match status" value="1"/>
</dbReference>
<dbReference type="GO" id="GO:0016589">
    <property type="term" value="C:NURF complex"/>
    <property type="evidence" value="ECO:0007669"/>
    <property type="project" value="InterPro"/>
</dbReference>
<keyword evidence="5" id="KW-0539">Nucleus</keyword>
<dbReference type="Proteomes" id="UP001381693">
    <property type="component" value="Unassembled WGS sequence"/>
</dbReference>
<feature type="compositionally biased region" description="Low complexity" evidence="7">
    <location>
        <begin position="48"/>
        <end position="61"/>
    </location>
</feature>
<sequence length="681" mass="77800">MSEKKRKRGRPRSTPILSYSSEMKKRNSITRVIKKPRYLQDPEEESNHSSSRAHSPSSRTSQYLSLGNGGKSKSRRGYNPDFDDKDSEYLYGSDFELDAMSDKEDFESGSVSDDEFADLEEHETGFSDGETSLSSFSTNSESKCITSRPQTPVPVWLQDRDYPPLELPKSSDDLLLPCAYVLKAVGIYEVLRHFRTLVRLSPMRFEDFTAALLVEEQNSLLAEIHMSLLKALIREEDSQQTHFGPLDQKDSINVILYFIDSLSWAESLRLYLQSDREFAPTLKILDSCTYPYTTLENRLQVLQFLCDQFLQTSVVREDLLSEGKLRYDDHCRVCHKTGDLLCCDSCSAVYHLDCVDPPLQDIPGEMEDWTCSVCTAHTVEGVTDCISPMETSGILCRQDPLGYDRHGRKYWFLVRRLFVESEEGEIWYYTTRAQLSEIISLLDAQDLEEELCGALSEIFSEMKRHMAVTESLTQELKGTRKSCLEIEDDLVEKRAQERKANQIKKEQENADKLIEEVTVKEEKVEIKEDKEDSTGEGEEHVSKLDPVTGDLIEDSSKPGVKNSTNNNNTAKEKVDLKRSSSLEDNKENVKKEKEVATLPTETQLKIKMGQLTNSTKWYRLGCDGKYKTYVNQYSSNSLALNKLQHNEERDKRDICHTSSASRQHRSLSGTECCMVSYLCVQ</sequence>
<keyword evidence="3 6" id="KW-0863">Zinc-finger</keyword>
<dbReference type="SUPFAM" id="SSF57903">
    <property type="entry name" value="FYVE/PHD zinc finger"/>
    <property type="match status" value="1"/>
</dbReference>
<evidence type="ECO:0000313" key="11">
    <source>
        <dbReference type="Proteomes" id="UP001381693"/>
    </source>
</evidence>
<dbReference type="InterPro" id="IPR019786">
    <property type="entry name" value="Zinc_finger_PHD-type_CS"/>
</dbReference>
<evidence type="ECO:0000256" key="5">
    <source>
        <dbReference type="ARBA" id="ARBA00023242"/>
    </source>
</evidence>
<feature type="region of interest" description="Disordered" evidence="7">
    <location>
        <begin position="524"/>
        <end position="592"/>
    </location>
</feature>
<dbReference type="Pfam" id="PF02791">
    <property type="entry name" value="DDT"/>
    <property type="match status" value="1"/>
</dbReference>
<evidence type="ECO:0008006" key="12">
    <source>
        <dbReference type="Google" id="ProtNLM"/>
    </source>
</evidence>
<accession>A0AAN8XAU0</accession>
<dbReference type="SMART" id="SM00571">
    <property type="entry name" value="DDT"/>
    <property type="match status" value="1"/>
</dbReference>
<gene>
    <name evidence="10" type="ORF">SK128_021120</name>
</gene>
<feature type="domain" description="PHD-type" evidence="8">
    <location>
        <begin position="328"/>
        <end position="377"/>
    </location>
</feature>
<dbReference type="Pfam" id="PF00628">
    <property type="entry name" value="PHD"/>
    <property type="match status" value="1"/>
</dbReference>
<reference evidence="10 11" key="1">
    <citation type="submission" date="2023-11" db="EMBL/GenBank/DDBJ databases">
        <title>Halocaridina rubra genome assembly.</title>
        <authorList>
            <person name="Smith C."/>
        </authorList>
    </citation>
    <scope>NUCLEOTIDE SEQUENCE [LARGE SCALE GENOMIC DNA]</scope>
    <source>
        <strain evidence="10">EP-1</strain>
        <tissue evidence="10">Whole</tissue>
    </source>
</reference>
<keyword evidence="2" id="KW-0479">Metal-binding</keyword>
<dbReference type="GO" id="GO:0008270">
    <property type="term" value="F:zinc ion binding"/>
    <property type="evidence" value="ECO:0007669"/>
    <property type="project" value="UniProtKB-KW"/>
</dbReference>
<evidence type="ECO:0000256" key="1">
    <source>
        <dbReference type="ARBA" id="ARBA00004123"/>
    </source>
</evidence>
<keyword evidence="4" id="KW-0862">Zinc</keyword>
<comment type="subcellular location">
    <subcellularLocation>
        <location evidence="1">Nucleus</location>
    </subcellularLocation>
</comment>
<dbReference type="AlphaFoldDB" id="A0AAN8XAU0"/>
<evidence type="ECO:0000256" key="7">
    <source>
        <dbReference type="SAM" id="MobiDB-lite"/>
    </source>
</evidence>
<dbReference type="SMART" id="SM00249">
    <property type="entry name" value="PHD"/>
    <property type="match status" value="1"/>
</dbReference>
<feature type="compositionally biased region" description="Basic residues" evidence="7">
    <location>
        <begin position="26"/>
        <end position="37"/>
    </location>
</feature>
<evidence type="ECO:0000313" key="10">
    <source>
        <dbReference type="EMBL" id="KAK7079316.1"/>
    </source>
</evidence>
<comment type="caution">
    <text evidence="10">The sequence shown here is derived from an EMBL/GenBank/DDBJ whole genome shotgun (WGS) entry which is preliminary data.</text>
</comment>
<feature type="region of interest" description="Disordered" evidence="7">
    <location>
        <begin position="1"/>
        <end position="86"/>
    </location>
</feature>